<dbReference type="GO" id="GO:0005684">
    <property type="term" value="C:U2-type spliceosomal complex"/>
    <property type="evidence" value="ECO:0007669"/>
    <property type="project" value="TreeGrafter"/>
</dbReference>
<dbReference type="Proteomes" id="UP000186594">
    <property type="component" value="Unassembled WGS sequence"/>
</dbReference>
<dbReference type="PANTHER" id="PTHR31551:SF1">
    <property type="entry name" value="COILED-COIL DOMAIN-CONTAINING PROTEIN 12"/>
    <property type="match status" value="1"/>
</dbReference>
<feature type="region of interest" description="Disordered" evidence="1">
    <location>
        <begin position="135"/>
        <end position="167"/>
    </location>
</feature>
<dbReference type="AlphaFoldDB" id="A0A1U7LJ69"/>
<proteinExistence type="predicted"/>
<dbReference type="STRING" id="1198029.A0A1U7LJ69"/>
<feature type="compositionally biased region" description="Basic residues" evidence="1">
    <location>
        <begin position="12"/>
        <end position="21"/>
    </location>
</feature>
<dbReference type="GO" id="GO:0071014">
    <property type="term" value="C:post-mRNA release spliceosomal complex"/>
    <property type="evidence" value="ECO:0007669"/>
    <property type="project" value="TreeGrafter"/>
</dbReference>
<reference evidence="2 3" key="1">
    <citation type="submission" date="2016-04" db="EMBL/GenBank/DDBJ databases">
        <title>Evolutionary innovation and constraint leading to complex multicellularity in the Ascomycota.</title>
        <authorList>
            <person name="Cisse O."/>
            <person name="Nguyen A."/>
            <person name="Hewitt D.A."/>
            <person name="Jedd G."/>
            <person name="Stajich J.E."/>
        </authorList>
    </citation>
    <scope>NUCLEOTIDE SEQUENCE [LARGE SCALE GENOMIC DNA]</scope>
    <source>
        <strain evidence="2 3">DAH-3</strain>
    </source>
</reference>
<keyword evidence="3" id="KW-1185">Reference proteome</keyword>
<dbReference type="PANTHER" id="PTHR31551">
    <property type="entry name" value="PRE-MRNA-SPLICING FACTOR CWF18"/>
    <property type="match status" value="1"/>
</dbReference>
<evidence type="ECO:0000313" key="2">
    <source>
        <dbReference type="EMBL" id="OLL22571.1"/>
    </source>
</evidence>
<dbReference type="Pfam" id="PF08315">
    <property type="entry name" value="cwf18"/>
    <property type="match status" value="1"/>
</dbReference>
<evidence type="ECO:0000313" key="3">
    <source>
        <dbReference type="Proteomes" id="UP000186594"/>
    </source>
</evidence>
<name>A0A1U7LJ69_NEOID</name>
<dbReference type="OMA" id="KPHNETT"/>
<feature type="compositionally biased region" description="Basic and acidic residues" evidence="1">
    <location>
        <begin position="146"/>
        <end position="159"/>
    </location>
</feature>
<accession>A0A1U7LJ69</accession>
<sequence>MSLDEQLRKRKERLANIRKRTRPGEADTPSENALQPNLNLSYRNLDPETNAPRLGFLDLPNLSAETTVEAEALKISEQLAVEADKTAHDSTVDLVNLAPKTDNWDLKRDMDIKLERLKGVTDAAIARIVRDRVKGENNHGQGDLVEVVKEQERRNREDLAAENAELE</sequence>
<dbReference type="EMBL" id="LXFE01003037">
    <property type="protein sequence ID" value="OLL22571.1"/>
    <property type="molecule type" value="Genomic_DNA"/>
</dbReference>
<comment type="caution">
    <text evidence="2">The sequence shown here is derived from an EMBL/GenBank/DDBJ whole genome shotgun (WGS) entry which is preliminary data.</text>
</comment>
<feature type="region of interest" description="Disordered" evidence="1">
    <location>
        <begin position="12"/>
        <end position="35"/>
    </location>
</feature>
<dbReference type="OrthoDB" id="185373at2759"/>
<protein>
    <submittedName>
        <fullName evidence="2">Pre-mRNA-splicing factor cwf18</fullName>
    </submittedName>
</protein>
<organism evidence="2 3">
    <name type="scientific">Neolecta irregularis (strain DAH-3)</name>
    <dbReference type="NCBI Taxonomy" id="1198029"/>
    <lineage>
        <taxon>Eukaryota</taxon>
        <taxon>Fungi</taxon>
        <taxon>Dikarya</taxon>
        <taxon>Ascomycota</taxon>
        <taxon>Taphrinomycotina</taxon>
        <taxon>Neolectales</taxon>
        <taxon>Neolectaceae</taxon>
        <taxon>Neolecta</taxon>
    </lineage>
</organism>
<gene>
    <name evidence="2" type="ORF">NEOLI_000775</name>
</gene>
<dbReference type="InterPro" id="IPR013169">
    <property type="entry name" value="mRNA_splic_Cwf18-like"/>
</dbReference>
<evidence type="ECO:0000256" key="1">
    <source>
        <dbReference type="SAM" id="MobiDB-lite"/>
    </source>
</evidence>